<dbReference type="EMBL" id="GIFC01017305">
    <property type="protein sequence ID" value="MXU99388.1"/>
    <property type="molecule type" value="Transcribed_RNA"/>
</dbReference>
<dbReference type="GO" id="GO:0045892">
    <property type="term" value="P:negative regulation of DNA-templated transcription"/>
    <property type="evidence" value="ECO:0007669"/>
    <property type="project" value="InterPro"/>
</dbReference>
<proteinExistence type="predicted"/>
<dbReference type="GO" id="GO:0003677">
    <property type="term" value="F:DNA binding"/>
    <property type="evidence" value="ECO:0007669"/>
    <property type="project" value="InterPro"/>
</dbReference>
<evidence type="ECO:0000256" key="1">
    <source>
        <dbReference type="SAM" id="Coils"/>
    </source>
</evidence>
<sequence length="437" mass="48461">MFAYVRYEDKHKAVLPTTLIKRFTPGDVDDFDHEKSKMVFWVDEDGSQAGYYKAKVVMLGETEDLLLRSMIKQRIAIPRIIHDNREGQPMEDCQSTSSRTAQTDHGEKTTSKKRRIEERHSDGLQGTVPIALYEAQRAKVKALKQEVKRLRLELDEERSLSRSIQTIFLSRLRAESSSAVSAPAAPGCFSGRHPLPLEQPVPKEPQGAVRECPLSLHEASVLDYDVSSPEELCLEPPAAKVSAVVPLKRTPLREPDQILTPRQAIEEVQPSASAQLMLPPPPPVPVATGNPDQVDLGSGVSMTTAQFNHCADKSDTDSKFVRNACLAMWTEEELLARSVTGNRSRRFLNQGPEEDSKLPMTPKKLEAVRVAFGFFIGEGPEEVVKKRMAKMNSYVATYLQDKRSRVKKELKKRAAAAAAMAAVQAPTKELVVAALPA</sequence>
<dbReference type="AlphaFoldDB" id="A0A6B0VDR3"/>
<dbReference type="InterPro" id="IPR018379">
    <property type="entry name" value="BEN_domain"/>
</dbReference>
<dbReference type="Gene3D" id="1.10.10.2590">
    <property type="entry name" value="BEN domain"/>
    <property type="match status" value="1"/>
</dbReference>
<feature type="coiled-coil region" evidence="1">
    <location>
        <begin position="133"/>
        <end position="160"/>
    </location>
</feature>
<reference evidence="4" key="1">
    <citation type="submission" date="2019-12" db="EMBL/GenBank/DDBJ databases">
        <title>An insight into the sialome of adult female Ixodes ricinus ticks feeding for 6 days.</title>
        <authorList>
            <person name="Perner J."/>
            <person name="Ribeiro J.M.C."/>
        </authorList>
    </citation>
    <scope>NUCLEOTIDE SEQUENCE</scope>
    <source>
        <strain evidence="4">Semi-engorged</strain>
        <tissue evidence="4">Salivary glands</tissue>
    </source>
</reference>
<feature type="compositionally biased region" description="Basic and acidic residues" evidence="2">
    <location>
        <begin position="102"/>
        <end position="121"/>
    </location>
</feature>
<dbReference type="PANTHER" id="PTHR14628:SF1">
    <property type="entry name" value="BEN DOMAIN-CONTAINING PROTEIN 5"/>
    <property type="match status" value="1"/>
</dbReference>
<feature type="region of interest" description="Disordered" evidence="2">
    <location>
        <begin position="86"/>
        <end position="121"/>
    </location>
</feature>
<keyword evidence="1" id="KW-0175">Coiled coil</keyword>
<feature type="domain" description="BEN" evidence="3">
    <location>
        <begin position="297"/>
        <end position="406"/>
    </location>
</feature>
<dbReference type="InterPro" id="IPR040391">
    <property type="entry name" value="BEND5"/>
</dbReference>
<accession>A0A6B0VDR3</accession>
<evidence type="ECO:0000313" key="4">
    <source>
        <dbReference type="EMBL" id="MXU99388.1"/>
    </source>
</evidence>
<evidence type="ECO:0000259" key="3">
    <source>
        <dbReference type="PROSITE" id="PS51457"/>
    </source>
</evidence>
<dbReference type="PROSITE" id="PS51457">
    <property type="entry name" value="BEN"/>
    <property type="match status" value="1"/>
</dbReference>
<protein>
    <submittedName>
        <fullName evidence="4">Putative dna polymerase iii subunit gamma and tau</fullName>
    </submittedName>
</protein>
<organism evidence="4">
    <name type="scientific">Ixodes ricinus</name>
    <name type="common">Common tick</name>
    <name type="synonym">Acarus ricinus</name>
    <dbReference type="NCBI Taxonomy" id="34613"/>
    <lineage>
        <taxon>Eukaryota</taxon>
        <taxon>Metazoa</taxon>
        <taxon>Ecdysozoa</taxon>
        <taxon>Arthropoda</taxon>
        <taxon>Chelicerata</taxon>
        <taxon>Arachnida</taxon>
        <taxon>Acari</taxon>
        <taxon>Parasitiformes</taxon>
        <taxon>Ixodida</taxon>
        <taxon>Ixodoidea</taxon>
        <taxon>Ixodidae</taxon>
        <taxon>Ixodinae</taxon>
        <taxon>Ixodes</taxon>
    </lineage>
</organism>
<name>A0A6B0VDR3_IXORI</name>
<evidence type="ECO:0000256" key="2">
    <source>
        <dbReference type="SAM" id="MobiDB-lite"/>
    </source>
</evidence>
<dbReference type="PANTHER" id="PTHR14628">
    <property type="entry name" value="BEN DOMAIN-CONTAINING PROTEIN 5"/>
    <property type="match status" value="1"/>
</dbReference>